<evidence type="ECO:0000313" key="1">
    <source>
        <dbReference type="EMBL" id="CAD8104457.1"/>
    </source>
</evidence>
<dbReference type="Proteomes" id="UP000688137">
    <property type="component" value="Unassembled WGS sequence"/>
</dbReference>
<evidence type="ECO:0000313" key="2">
    <source>
        <dbReference type="Proteomes" id="UP000688137"/>
    </source>
</evidence>
<dbReference type="EMBL" id="CAJJDM010000127">
    <property type="protein sequence ID" value="CAD8104457.1"/>
    <property type="molecule type" value="Genomic_DNA"/>
</dbReference>
<sequence length="55" mass="6594">METSQSELVPFDQYAFLAFYQNLKTTYREEIQLFSILSMKRVLDIQKKEIQLMVS</sequence>
<proteinExistence type="predicted"/>
<name>A0A8S1PMI0_PARPR</name>
<reference evidence="1" key="1">
    <citation type="submission" date="2021-01" db="EMBL/GenBank/DDBJ databases">
        <authorList>
            <consortium name="Genoscope - CEA"/>
            <person name="William W."/>
        </authorList>
    </citation>
    <scope>NUCLEOTIDE SEQUENCE</scope>
</reference>
<dbReference type="AlphaFoldDB" id="A0A8S1PMI0"/>
<accession>A0A8S1PMI0</accession>
<comment type="caution">
    <text evidence="1">The sequence shown here is derived from an EMBL/GenBank/DDBJ whole genome shotgun (WGS) entry which is preliminary data.</text>
</comment>
<protein>
    <submittedName>
        <fullName evidence="1">Uncharacterized protein</fullName>
    </submittedName>
</protein>
<gene>
    <name evidence="1" type="ORF">PPRIM_AZ9-3.1.T1240016</name>
</gene>
<organism evidence="1 2">
    <name type="scientific">Paramecium primaurelia</name>
    <dbReference type="NCBI Taxonomy" id="5886"/>
    <lineage>
        <taxon>Eukaryota</taxon>
        <taxon>Sar</taxon>
        <taxon>Alveolata</taxon>
        <taxon>Ciliophora</taxon>
        <taxon>Intramacronucleata</taxon>
        <taxon>Oligohymenophorea</taxon>
        <taxon>Peniculida</taxon>
        <taxon>Parameciidae</taxon>
        <taxon>Paramecium</taxon>
    </lineage>
</organism>
<keyword evidence="2" id="KW-1185">Reference proteome</keyword>